<comment type="caution">
    <text evidence="1">The sequence shown here is derived from an EMBL/GenBank/DDBJ whole genome shotgun (WGS) entry which is preliminary data.</text>
</comment>
<gene>
    <name evidence="1" type="ORF">NLG97_g7883</name>
</gene>
<dbReference type="Proteomes" id="UP001148737">
    <property type="component" value="Unassembled WGS sequence"/>
</dbReference>
<evidence type="ECO:0000313" key="2">
    <source>
        <dbReference type="Proteomes" id="UP001148737"/>
    </source>
</evidence>
<keyword evidence="2" id="KW-1185">Reference proteome</keyword>
<proteinExistence type="predicted"/>
<dbReference type="EMBL" id="JANAKD010001280">
    <property type="protein sequence ID" value="KAJ3481186.1"/>
    <property type="molecule type" value="Genomic_DNA"/>
</dbReference>
<evidence type="ECO:0000313" key="1">
    <source>
        <dbReference type="EMBL" id="KAJ3481186.1"/>
    </source>
</evidence>
<name>A0ACC1QKI1_9HYPO</name>
<sequence length="365" mass="41371">MASILPFWKVKRPNTTSTFATFGFQYDPSNSKSRFYLETIFKLLSNDQSCHVEIYKEPHVPNAKPQTVLVIAYWFESDAYQAWWSSADVQTYWNKQVVVDEAAGVFREVLTVSADRFMHTTSRPCRIGFASVPQFTDTPFENINPEAEKKYWGIYRERLPGWKNDTFASPRAAPVPSASAEQESENMPDSKPRLRTESIQNGRVVIPHGIDNLVWVHEYQDYSQATSDEMDLWNARIAGHARAWIEHLDLQREENGLLTFANSAGVSVATDGELVPNQSVASQFGYFWDLAAFEKSGKSFRAHRQARSSFEQLYKPEGELGNGKGRVHLAVELVVLKKDDLEAEYIGCLEGTGLMPYASIFAETK</sequence>
<reference evidence="1" key="1">
    <citation type="submission" date="2022-07" db="EMBL/GenBank/DDBJ databases">
        <title>Genome Sequence of Lecanicillium saksenae.</title>
        <authorList>
            <person name="Buettner E."/>
        </authorList>
    </citation>
    <scope>NUCLEOTIDE SEQUENCE</scope>
    <source>
        <strain evidence="1">VT-O1</strain>
    </source>
</reference>
<organism evidence="1 2">
    <name type="scientific">Lecanicillium saksenae</name>
    <dbReference type="NCBI Taxonomy" id="468837"/>
    <lineage>
        <taxon>Eukaryota</taxon>
        <taxon>Fungi</taxon>
        <taxon>Dikarya</taxon>
        <taxon>Ascomycota</taxon>
        <taxon>Pezizomycotina</taxon>
        <taxon>Sordariomycetes</taxon>
        <taxon>Hypocreomycetidae</taxon>
        <taxon>Hypocreales</taxon>
        <taxon>Cordycipitaceae</taxon>
        <taxon>Lecanicillium</taxon>
    </lineage>
</organism>
<accession>A0ACC1QKI1</accession>
<protein>
    <submittedName>
        <fullName evidence="1">Uncharacterized protein</fullName>
    </submittedName>
</protein>